<protein>
    <submittedName>
        <fullName evidence="5">Uncharacterized protein</fullName>
    </submittedName>
</protein>
<dbReference type="GO" id="GO:0000978">
    <property type="term" value="F:RNA polymerase II cis-regulatory region sequence-specific DNA binding"/>
    <property type="evidence" value="ECO:0007669"/>
    <property type="project" value="TreeGrafter"/>
</dbReference>
<feature type="region of interest" description="Disordered" evidence="2">
    <location>
        <begin position="383"/>
        <end position="419"/>
    </location>
</feature>
<dbReference type="PANTHER" id="PTHR45614">
    <property type="entry name" value="MYB PROTEIN-RELATED"/>
    <property type="match status" value="1"/>
</dbReference>
<dbReference type="Proteomes" id="UP000683000">
    <property type="component" value="Unassembled WGS sequence"/>
</dbReference>
<accession>A0A8I2YKQ4</accession>
<feature type="compositionally biased region" description="Polar residues" evidence="2">
    <location>
        <begin position="582"/>
        <end position="592"/>
    </location>
</feature>
<feature type="region of interest" description="Disordered" evidence="2">
    <location>
        <begin position="712"/>
        <end position="750"/>
    </location>
</feature>
<feature type="compositionally biased region" description="Polar residues" evidence="2">
    <location>
        <begin position="635"/>
        <end position="644"/>
    </location>
</feature>
<gene>
    <name evidence="5" type="ORF">JVT61DRAFT_6087</name>
</gene>
<dbReference type="Gene3D" id="1.10.10.60">
    <property type="entry name" value="Homeodomain-like"/>
    <property type="match status" value="1"/>
</dbReference>
<dbReference type="InterPro" id="IPR009057">
    <property type="entry name" value="Homeodomain-like_sf"/>
</dbReference>
<dbReference type="InterPro" id="IPR001005">
    <property type="entry name" value="SANT/Myb"/>
</dbReference>
<keyword evidence="6" id="KW-1185">Reference proteome</keyword>
<dbReference type="PROSITE" id="PS50090">
    <property type="entry name" value="MYB_LIKE"/>
    <property type="match status" value="1"/>
</dbReference>
<feature type="compositionally biased region" description="Low complexity" evidence="2">
    <location>
        <begin position="725"/>
        <end position="743"/>
    </location>
</feature>
<evidence type="ECO:0000259" key="4">
    <source>
        <dbReference type="PROSITE" id="PS51294"/>
    </source>
</evidence>
<feature type="compositionally biased region" description="Polar residues" evidence="2">
    <location>
        <begin position="528"/>
        <end position="542"/>
    </location>
</feature>
<feature type="region of interest" description="Disordered" evidence="2">
    <location>
        <begin position="321"/>
        <end position="350"/>
    </location>
</feature>
<feature type="compositionally biased region" description="Polar residues" evidence="2">
    <location>
        <begin position="331"/>
        <end position="340"/>
    </location>
</feature>
<feature type="domain" description="Myb-like" evidence="3">
    <location>
        <begin position="773"/>
        <end position="816"/>
    </location>
</feature>
<feature type="region of interest" description="Disordered" evidence="2">
    <location>
        <begin position="444"/>
        <end position="467"/>
    </location>
</feature>
<feature type="compositionally biased region" description="Polar residues" evidence="2">
    <location>
        <begin position="242"/>
        <end position="255"/>
    </location>
</feature>
<reference evidence="5" key="1">
    <citation type="submission" date="2021-03" db="EMBL/GenBank/DDBJ databases">
        <title>Evolutionary innovations through gain and loss of genes in the ectomycorrhizal Boletales.</title>
        <authorList>
            <person name="Wu G."/>
            <person name="Miyauchi S."/>
            <person name="Morin E."/>
            <person name="Yang Z.-L."/>
            <person name="Xu J."/>
            <person name="Martin F.M."/>
        </authorList>
    </citation>
    <scope>NUCLEOTIDE SEQUENCE</scope>
    <source>
        <strain evidence="5">BR01</strain>
    </source>
</reference>
<dbReference type="SUPFAM" id="SSF46689">
    <property type="entry name" value="Homeodomain-like"/>
    <property type="match status" value="1"/>
</dbReference>
<dbReference type="AlphaFoldDB" id="A0A8I2YKQ4"/>
<feature type="domain" description="HTH myb-type" evidence="4">
    <location>
        <begin position="773"/>
        <end position="820"/>
    </location>
</feature>
<evidence type="ECO:0000313" key="6">
    <source>
        <dbReference type="Proteomes" id="UP000683000"/>
    </source>
</evidence>
<feature type="region of interest" description="Disordered" evidence="2">
    <location>
        <begin position="16"/>
        <end position="46"/>
    </location>
</feature>
<feature type="region of interest" description="Disordered" evidence="2">
    <location>
        <begin position="198"/>
        <end position="288"/>
    </location>
</feature>
<keyword evidence="1" id="KW-0175">Coiled coil</keyword>
<dbReference type="PROSITE" id="PS51294">
    <property type="entry name" value="HTH_MYB"/>
    <property type="match status" value="1"/>
</dbReference>
<dbReference type="Pfam" id="PF00249">
    <property type="entry name" value="Myb_DNA-binding"/>
    <property type="match status" value="1"/>
</dbReference>
<dbReference type="EMBL" id="JAGFBS010000020">
    <property type="protein sequence ID" value="KAG6373930.1"/>
    <property type="molecule type" value="Genomic_DNA"/>
</dbReference>
<name>A0A8I2YKQ4_9AGAM</name>
<dbReference type="CDD" id="cd00167">
    <property type="entry name" value="SANT"/>
    <property type="match status" value="1"/>
</dbReference>
<proteinExistence type="predicted"/>
<evidence type="ECO:0000313" key="5">
    <source>
        <dbReference type="EMBL" id="KAG6373930.1"/>
    </source>
</evidence>
<feature type="region of interest" description="Disordered" evidence="2">
    <location>
        <begin position="528"/>
        <end position="698"/>
    </location>
</feature>
<feature type="coiled-coil region" evidence="1">
    <location>
        <begin position="156"/>
        <end position="183"/>
    </location>
</feature>
<dbReference type="InterPro" id="IPR017930">
    <property type="entry name" value="Myb_dom"/>
</dbReference>
<dbReference type="GO" id="GO:0005634">
    <property type="term" value="C:nucleus"/>
    <property type="evidence" value="ECO:0007669"/>
    <property type="project" value="TreeGrafter"/>
</dbReference>
<sequence>MSQDYSPLALDDLVHLMSPSPAPQTLLDDSDMPPRTKSTSPDPLPESDIVQMRRKVMEICHNDKTDAQLSPREKELVEMVLRLTTIVGPGPDQLLRQAEMVSALIQQRDLLLHQFEEQRLRWNSEKDGWARMAEALLAQQAKNRFSLERDEDFERLHAAEADNKGLRQRLNETQSRLQLLESELTTLRPLLLMQPLISRSSLPLPPPTPNPKTQHARRRKKNAAAMEHEDHVASEDELSGNPHDTSSLTPHSQATPRPKPRRTEVTSNPLTIPHKRRPSQKATSRGLSADARVEHLLLAARRIGKHRAGIMAGMVQHLEERERERKREESATTVVASTPKTPKRNTGYPPEGGYVYLNNQIRPGPGMQPVPMFIPAYPHLLQTPSSSTTAPSVASSAQQSAQKSKQDARTNNPPTPLDSLLCAARSMMRGDIDVEVDEDEEIDVVGDSPGQTPGARQVRPEDMLGSPVPKRRKIAARTDKLTALHESTSRTTDNAFVSSANANGATNAGVGRVRSALDVLADQAAAFSTQEHPATPFETQLPIQAKGKGKERANPQPQEPSSSTPKSRGRPKSRRKEPEVDTPSSVVPTSRSRTPRSDTGDNAAGSVQIRVGGPAPEAQVDPGGGTSSASTSQTLDSTSVSGGNQVRAINDAESPGLPEASLRVDDAADATPGQDPRVQNTLSEEGSGGTHATTAPPNPVQLLVQLMPENERCETSRLPPRAEASLSGGENSGSSSTGTTSSTAPAKNKELIRVTEQVVSALPAKRQRSPYVKWSKEEDDLLAQAVAKYGQKWDLVQKALPSRGYHQVRQRWLRKLGELPSLGFYNASTQDRLFAYLYAAGVFDSKPDLSSFQTAATTFSITSRGDDVEPRGNPKLGLAPLSSEKAYSGLVGRPPSLPS</sequence>
<evidence type="ECO:0000256" key="2">
    <source>
        <dbReference type="SAM" id="MobiDB-lite"/>
    </source>
</evidence>
<feature type="compositionally biased region" description="Low complexity" evidence="2">
    <location>
        <begin position="383"/>
        <end position="403"/>
    </location>
</feature>
<dbReference type="GO" id="GO:0000981">
    <property type="term" value="F:DNA-binding transcription factor activity, RNA polymerase II-specific"/>
    <property type="evidence" value="ECO:0007669"/>
    <property type="project" value="TreeGrafter"/>
</dbReference>
<dbReference type="SMART" id="SM00717">
    <property type="entry name" value="SANT"/>
    <property type="match status" value="1"/>
</dbReference>
<dbReference type="OrthoDB" id="2143914at2759"/>
<evidence type="ECO:0000256" key="1">
    <source>
        <dbReference type="SAM" id="Coils"/>
    </source>
</evidence>
<evidence type="ECO:0000259" key="3">
    <source>
        <dbReference type="PROSITE" id="PS50090"/>
    </source>
</evidence>
<dbReference type="InterPro" id="IPR050560">
    <property type="entry name" value="MYB_TF"/>
</dbReference>
<feature type="compositionally biased region" description="Basic and acidic residues" evidence="2">
    <location>
        <begin position="321"/>
        <end position="330"/>
    </location>
</feature>
<feature type="compositionally biased region" description="Polar residues" evidence="2">
    <location>
        <begin position="677"/>
        <end position="695"/>
    </location>
</feature>
<comment type="caution">
    <text evidence="5">The sequence shown here is derived from an EMBL/GenBank/DDBJ whole genome shotgun (WGS) entry which is preliminary data.</text>
</comment>
<organism evidence="5 6">
    <name type="scientific">Boletus reticuloceps</name>
    <dbReference type="NCBI Taxonomy" id="495285"/>
    <lineage>
        <taxon>Eukaryota</taxon>
        <taxon>Fungi</taxon>
        <taxon>Dikarya</taxon>
        <taxon>Basidiomycota</taxon>
        <taxon>Agaricomycotina</taxon>
        <taxon>Agaricomycetes</taxon>
        <taxon>Agaricomycetidae</taxon>
        <taxon>Boletales</taxon>
        <taxon>Boletineae</taxon>
        <taxon>Boletaceae</taxon>
        <taxon>Boletoideae</taxon>
        <taxon>Boletus</taxon>
    </lineage>
</organism>